<gene>
    <name evidence="11" type="ORF">GLOTRDRAFT_138080</name>
</gene>
<dbReference type="GO" id="GO:0006511">
    <property type="term" value="P:ubiquitin-dependent protein catabolic process"/>
    <property type="evidence" value="ECO:0007669"/>
    <property type="project" value="TreeGrafter"/>
</dbReference>
<sequence>MASSVYYKFKSQKNESRVSFDGTGISVFDLKREIILQNNLGKANDFDLFVYDASSGDEYKDDSQIIQRSSSVVVKRLPSSRPGKGKAALYLAGAPSSAPAIDAASKSSTILSGNSSWHKGSISKRFDGKEEEKPVTPKAPQVRIKANNITKDDEAAAMAAMFQAQTQNWEETQEKMSHATRVYNNSRGTGFNRGGKPHHAPSHQPDRPLPPSYVCYRCGKKGHWIQDCPTNNDRDFDHKPRIKRTTGIPRSFLKAVEGPTAGGQGVMVTPEGGYVIAQPDVASWQKQVMHRRGLTEADIRERTPSDPSLTCPVDNKLFRDAVKTPCCGKLYCEECIQTHLLERDFVCPNCGKKIPSLDKLVMDKPTRTKVADYIDKAIEESKKDSAEEASHNVAGPSSVADQAIANAETAALEQDVYSQQQPGGGMDMTQYIDSLQAQIKQLSVVLNNSALPNDVRQQTQMKYQELHMQLSEAQTFAAALSAATTLQQQLQNNGGNLPMPGFPQNDYTGGWPTPFQPQQLPPQDGAYQRLPVNNRRRNLKRDRPSDFLEVAGNEGQEAKVARYWE</sequence>
<dbReference type="STRING" id="670483.S7RT68"/>
<dbReference type="Pfam" id="PF13696">
    <property type="entry name" value="zf-CCHC_2"/>
    <property type="match status" value="1"/>
</dbReference>
<dbReference type="SUPFAM" id="SSF57756">
    <property type="entry name" value="Retrovirus zinc finger-like domains"/>
    <property type="match status" value="1"/>
</dbReference>
<evidence type="ECO:0000259" key="10">
    <source>
        <dbReference type="PROSITE" id="PS51282"/>
    </source>
</evidence>
<keyword evidence="12" id="KW-1185">Reference proteome</keyword>
<evidence type="ECO:0000256" key="8">
    <source>
        <dbReference type="SAM" id="MobiDB-lite"/>
    </source>
</evidence>
<dbReference type="SMART" id="SM00343">
    <property type="entry name" value="ZnF_C2HC"/>
    <property type="match status" value="1"/>
</dbReference>
<dbReference type="HOGENOM" id="CLU_019105_2_1_1"/>
<dbReference type="PROSITE" id="PS50158">
    <property type="entry name" value="ZF_CCHC"/>
    <property type="match status" value="1"/>
</dbReference>
<proteinExistence type="predicted"/>
<dbReference type="InterPro" id="IPR036875">
    <property type="entry name" value="Znf_CCHC_sf"/>
</dbReference>
<dbReference type="InterPro" id="IPR033489">
    <property type="entry name" value="RBBP6"/>
</dbReference>
<dbReference type="GO" id="GO:0006397">
    <property type="term" value="P:mRNA processing"/>
    <property type="evidence" value="ECO:0007669"/>
    <property type="project" value="UniProtKB-KW"/>
</dbReference>
<dbReference type="InterPro" id="IPR001878">
    <property type="entry name" value="Znf_CCHC"/>
</dbReference>
<dbReference type="InterPro" id="IPR014891">
    <property type="entry name" value="DWNN_domain"/>
</dbReference>
<dbReference type="AlphaFoldDB" id="S7RT68"/>
<keyword evidence="3" id="KW-0479">Metal-binding</keyword>
<organism evidence="11 12">
    <name type="scientific">Gloeophyllum trabeum (strain ATCC 11539 / FP-39264 / Madison 617)</name>
    <name type="common">Brown rot fungus</name>
    <dbReference type="NCBI Taxonomy" id="670483"/>
    <lineage>
        <taxon>Eukaryota</taxon>
        <taxon>Fungi</taxon>
        <taxon>Dikarya</taxon>
        <taxon>Basidiomycota</taxon>
        <taxon>Agaricomycotina</taxon>
        <taxon>Agaricomycetes</taxon>
        <taxon>Gloeophyllales</taxon>
        <taxon>Gloeophyllaceae</taxon>
        <taxon>Gloeophyllum</taxon>
    </lineage>
</organism>
<evidence type="ECO:0000256" key="3">
    <source>
        <dbReference type="ARBA" id="ARBA00022723"/>
    </source>
</evidence>
<dbReference type="SMART" id="SM01180">
    <property type="entry name" value="DWNN"/>
    <property type="match status" value="1"/>
</dbReference>
<protein>
    <submittedName>
        <fullName evidence="11">DWNN-domain-containing protein</fullName>
    </submittedName>
</protein>
<keyword evidence="4 7" id="KW-0863">Zinc-finger</keyword>
<evidence type="ECO:0000259" key="9">
    <source>
        <dbReference type="PROSITE" id="PS50158"/>
    </source>
</evidence>
<dbReference type="CDD" id="cd16620">
    <property type="entry name" value="vRING-HC-C4C4_RBBP6"/>
    <property type="match status" value="1"/>
</dbReference>
<dbReference type="Gene3D" id="3.10.20.90">
    <property type="entry name" value="Phosphatidylinositol 3-kinase Catalytic Subunit, Chain A, domain 1"/>
    <property type="match status" value="1"/>
</dbReference>
<dbReference type="PANTHER" id="PTHR15439:SF0">
    <property type="entry name" value="CELL DIVISION CYCLE AND APOPTOSIS REGULATOR PROTEIN 1-RELATED"/>
    <property type="match status" value="1"/>
</dbReference>
<dbReference type="InterPro" id="IPR013083">
    <property type="entry name" value="Znf_RING/FYVE/PHD"/>
</dbReference>
<feature type="region of interest" description="Disordered" evidence="8">
    <location>
        <begin position="512"/>
        <end position="546"/>
    </location>
</feature>
<dbReference type="GeneID" id="19303903"/>
<dbReference type="InterPro" id="IPR025829">
    <property type="entry name" value="Zn_knuckle_CX2CX3GHX4C"/>
</dbReference>
<feature type="domain" description="DWNN" evidence="10">
    <location>
        <begin position="5"/>
        <end position="78"/>
    </location>
</feature>
<dbReference type="SUPFAM" id="SSF57850">
    <property type="entry name" value="RING/U-box"/>
    <property type="match status" value="1"/>
</dbReference>
<dbReference type="Gene3D" id="3.30.40.10">
    <property type="entry name" value="Zinc/RING finger domain, C3HC4 (zinc finger)"/>
    <property type="match status" value="1"/>
</dbReference>
<dbReference type="GO" id="GO:0003676">
    <property type="term" value="F:nucleic acid binding"/>
    <property type="evidence" value="ECO:0007669"/>
    <property type="project" value="InterPro"/>
</dbReference>
<evidence type="ECO:0000313" key="12">
    <source>
        <dbReference type="Proteomes" id="UP000030669"/>
    </source>
</evidence>
<feature type="compositionally biased region" description="Basic and acidic residues" evidence="8">
    <location>
        <begin position="124"/>
        <end position="135"/>
    </location>
</feature>
<reference evidence="11 12" key="1">
    <citation type="journal article" date="2012" name="Science">
        <title>The Paleozoic origin of enzymatic lignin decomposition reconstructed from 31 fungal genomes.</title>
        <authorList>
            <person name="Floudas D."/>
            <person name="Binder M."/>
            <person name="Riley R."/>
            <person name="Barry K."/>
            <person name="Blanchette R.A."/>
            <person name="Henrissat B."/>
            <person name="Martinez A.T."/>
            <person name="Otillar R."/>
            <person name="Spatafora J.W."/>
            <person name="Yadav J.S."/>
            <person name="Aerts A."/>
            <person name="Benoit I."/>
            <person name="Boyd A."/>
            <person name="Carlson A."/>
            <person name="Copeland A."/>
            <person name="Coutinho P.M."/>
            <person name="de Vries R.P."/>
            <person name="Ferreira P."/>
            <person name="Findley K."/>
            <person name="Foster B."/>
            <person name="Gaskell J."/>
            <person name="Glotzer D."/>
            <person name="Gorecki P."/>
            <person name="Heitman J."/>
            <person name="Hesse C."/>
            <person name="Hori C."/>
            <person name="Igarashi K."/>
            <person name="Jurgens J.A."/>
            <person name="Kallen N."/>
            <person name="Kersten P."/>
            <person name="Kohler A."/>
            <person name="Kuees U."/>
            <person name="Kumar T.K.A."/>
            <person name="Kuo A."/>
            <person name="LaButti K."/>
            <person name="Larrondo L.F."/>
            <person name="Lindquist E."/>
            <person name="Ling A."/>
            <person name="Lombard V."/>
            <person name="Lucas S."/>
            <person name="Lundell T."/>
            <person name="Martin R."/>
            <person name="McLaughlin D.J."/>
            <person name="Morgenstern I."/>
            <person name="Morin E."/>
            <person name="Murat C."/>
            <person name="Nagy L.G."/>
            <person name="Nolan M."/>
            <person name="Ohm R.A."/>
            <person name="Patyshakuliyeva A."/>
            <person name="Rokas A."/>
            <person name="Ruiz-Duenas F.J."/>
            <person name="Sabat G."/>
            <person name="Salamov A."/>
            <person name="Samejima M."/>
            <person name="Schmutz J."/>
            <person name="Slot J.C."/>
            <person name="St John F."/>
            <person name="Stenlid J."/>
            <person name="Sun H."/>
            <person name="Sun S."/>
            <person name="Syed K."/>
            <person name="Tsang A."/>
            <person name="Wiebenga A."/>
            <person name="Young D."/>
            <person name="Pisabarro A."/>
            <person name="Eastwood D.C."/>
            <person name="Martin F."/>
            <person name="Cullen D."/>
            <person name="Grigoriev I.V."/>
            <person name="Hibbett D.S."/>
        </authorList>
    </citation>
    <scope>NUCLEOTIDE SEQUENCE [LARGE SCALE GENOMIC DNA]</scope>
    <source>
        <strain evidence="11 12">ATCC 11539</strain>
    </source>
</reference>
<evidence type="ECO:0000256" key="7">
    <source>
        <dbReference type="PROSITE-ProRule" id="PRU00047"/>
    </source>
</evidence>
<dbReference type="GO" id="GO:0008270">
    <property type="term" value="F:zinc ion binding"/>
    <property type="evidence" value="ECO:0007669"/>
    <property type="project" value="UniProtKB-KW"/>
</dbReference>
<dbReference type="GO" id="GO:0016567">
    <property type="term" value="P:protein ubiquitination"/>
    <property type="evidence" value="ECO:0007669"/>
    <property type="project" value="InterPro"/>
</dbReference>
<dbReference type="PROSITE" id="PS51282">
    <property type="entry name" value="DWNN"/>
    <property type="match status" value="1"/>
</dbReference>
<feature type="compositionally biased region" description="Low complexity" evidence="8">
    <location>
        <begin position="512"/>
        <end position="523"/>
    </location>
</feature>
<accession>S7RT68</accession>
<dbReference type="GO" id="GO:0061630">
    <property type="term" value="F:ubiquitin protein ligase activity"/>
    <property type="evidence" value="ECO:0007669"/>
    <property type="project" value="InterPro"/>
</dbReference>
<evidence type="ECO:0000256" key="2">
    <source>
        <dbReference type="ARBA" id="ARBA00022664"/>
    </source>
</evidence>
<evidence type="ECO:0000256" key="4">
    <source>
        <dbReference type="ARBA" id="ARBA00022771"/>
    </source>
</evidence>
<dbReference type="GO" id="GO:0005634">
    <property type="term" value="C:nucleus"/>
    <property type="evidence" value="ECO:0007669"/>
    <property type="project" value="UniProtKB-SubCell"/>
</dbReference>
<name>S7RT68_GLOTA</name>
<dbReference type="RefSeq" id="XP_007865069.1">
    <property type="nucleotide sequence ID" value="XM_007866878.1"/>
</dbReference>
<dbReference type="OMA" id="NVPDHEP"/>
<feature type="domain" description="CCHC-type" evidence="9">
    <location>
        <begin position="215"/>
        <end position="229"/>
    </location>
</feature>
<dbReference type="FunFam" id="4.10.60.10:FF:000005">
    <property type="entry name" value="E3 ubiquitin-protein ligase RBBP6"/>
    <property type="match status" value="1"/>
</dbReference>
<evidence type="ECO:0000313" key="11">
    <source>
        <dbReference type="EMBL" id="EPQ56314.1"/>
    </source>
</evidence>
<keyword evidence="2" id="KW-0507">mRNA processing</keyword>
<dbReference type="Proteomes" id="UP000030669">
    <property type="component" value="Unassembled WGS sequence"/>
</dbReference>
<keyword evidence="6" id="KW-0539">Nucleus</keyword>
<dbReference type="eggNOG" id="KOG0314">
    <property type="taxonomic scope" value="Eukaryota"/>
</dbReference>
<feature type="region of interest" description="Disordered" evidence="8">
    <location>
        <begin position="185"/>
        <end position="209"/>
    </location>
</feature>
<dbReference type="Pfam" id="PF08783">
    <property type="entry name" value="DWNN"/>
    <property type="match status" value="1"/>
</dbReference>
<dbReference type="PANTHER" id="PTHR15439">
    <property type="entry name" value="RETINOBLASTOMA-BINDING PROTEIN 6"/>
    <property type="match status" value="1"/>
</dbReference>
<evidence type="ECO:0000256" key="6">
    <source>
        <dbReference type="ARBA" id="ARBA00023242"/>
    </source>
</evidence>
<evidence type="ECO:0000256" key="1">
    <source>
        <dbReference type="ARBA" id="ARBA00004123"/>
    </source>
</evidence>
<evidence type="ECO:0000256" key="5">
    <source>
        <dbReference type="ARBA" id="ARBA00022833"/>
    </source>
</evidence>
<dbReference type="EMBL" id="KB469300">
    <property type="protein sequence ID" value="EPQ56314.1"/>
    <property type="molecule type" value="Genomic_DNA"/>
</dbReference>
<feature type="region of interest" description="Disordered" evidence="8">
    <location>
        <begin position="112"/>
        <end position="138"/>
    </location>
</feature>
<dbReference type="OrthoDB" id="106784at2759"/>
<comment type="subcellular location">
    <subcellularLocation>
        <location evidence="1">Nucleus</location>
    </subcellularLocation>
</comment>
<dbReference type="KEGG" id="gtr:GLOTRDRAFT_138080"/>
<keyword evidence="5" id="KW-0862">Zinc</keyword>
<dbReference type="Gene3D" id="4.10.60.10">
    <property type="entry name" value="Zinc finger, CCHC-type"/>
    <property type="match status" value="1"/>
</dbReference>